<feature type="domain" description="EGF-like" evidence="5">
    <location>
        <begin position="330"/>
        <end position="373"/>
    </location>
</feature>
<dbReference type="InterPro" id="IPR000742">
    <property type="entry name" value="EGF"/>
</dbReference>
<name>A0A6P6RWA9_9EIME</name>
<evidence type="ECO:0000256" key="2">
    <source>
        <dbReference type="ARBA" id="ARBA00022729"/>
    </source>
</evidence>
<dbReference type="GeneID" id="113147092"/>
<keyword evidence="3" id="KW-0677">Repeat</keyword>
<evidence type="ECO:0000259" key="5">
    <source>
        <dbReference type="SMART" id="SM00181"/>
    </source>
</evidence>
<feature type="domain" description="EGF-like" evidence="5">
    <location>
        <begin position="380"/>
        <end position="421"/>
    </location>
</feature>
<evidence type="ECO:0000256" key="1">
    <source>
        <dbReference type="ARBA" id="ARBA00022536"/>
    </source>
</evidence>
<dbReference type="Gene3D" id="2.90.20.10">
    <property type="entry name" value="Plasmodium vivax P25 domain"/>
    <property type="match status" value="1"/>
</dbReference>
<dbReference type="Proteomes" id="UP000515125">
    <property type="component" value="Unplaced"/>
</dbReference>
<dbReference type="Gene3D" id="2.10.25.10">
    <property type="entry name" value="Laminin"/>
    <property type="match status" value="2"/>
</dbReference>
<evidence type="ECO:0000313" key="7">
    <source>
        <dbReference type="RefSeq" id="XP_026192173.1"/>
    </source>
</evidence>
<keyword evidence="2" id="KW-0732">Signal</keyword>
<dbReference type="PANTHER" id="PTHR24039:SF58">
    <property type="entry name" value="EGF-LIKE DOMAIN-CONTAINING PROTEIN"/>
    <property type="match status" value="1"/>
</dbReference>
<keyword evidence="6" id="KW-1185">Reference proteome</keyword>
<evidence type="ECO:0000256" key="3">
    <source>
        <dbReference type="ARBA" id="ARBA00022737"/>
    </source>
</evidence>
<dbReference type="OrthoDB" id="10045365at2759"/>
<protein>
    <submittedName>
        <fullName evidence="7">Fibrillin-1-like</fullName>
    </submittedName>
</protein>
<keyword evidence="1" id="KW-0245">EGF-like domain</keyword>
<sequence length="607" mass="64627">MVGVQTSANQLQELECLFTMQGKSAYSRFSEFAGDSFHTETDKTSQILKSNSSNRPNVMLDGSSSGLGRMKDFCGLRVFAVSLLTITVTATFVSVYSSALAEVKGEGEGVLLSQSPESTREATGQLALTSTLRSVTGHSNPGIEALEQAATAAVEVASSTKSSGSGWLNPAFKDIRNYVCKYSVDGGPCRNRSYGDYPSGLKCPPSYCCSKTHMLHGQSGEWCTNKWALCNGLLHYGDSSHGGCSCDSYGNKCPESSSCKQEDVAHGGTYCECNEGYIGDGTSCVEDLCRSSPCHPGTCMLVDGQVQCTCPEYYEVNNDTVPQTCWMRDMCSDSPCGDNTSTKACYHEGPGRYSCECNLGYTSVKVEGKLMCDDIFNHFVCSSNPCGIEGVQECVDTSQGVICTCFTGHSLVKETAQYRCARDDPCLTSPCGSLSTANRCVATSTAYMCTCTDGYTVATGETGQYCAKDEEGTNYVLYGGIGGGVLLLLSAFACTYVRSGLELNDEEVKFLKENAQEVSDSAYFSPGRGWRQWGAILSVNRIAWGPVTTLLAGKAASKVFACIFGSAASTGAYVTSAQAGHWVVATAPALRTCVVSVHIYNDVCAVA</sequence>
<feature type="domain" description="EGF-like" evidence="5">
    <location>
        <begin position="245"/>
        <end position="285"/>
    </location>
</feature>
<reference evidence="7" key="1">
    <citation type="submission" date="2025-08" db="UniProtKB">
        <authorList>
            <consortium name="RefSeq"/>
        </authorList>
    </citation>
    <scope>IDENTIFICATION</scope>
</reference>
<organism evidence="6 7">
    <name type="scientific">Cyclospora cayetanensis</name>
    <dbReference type="NCBI Taxonomy" id="88456"/>
    <lineage>
        <taxon>Eukaryota</taxon>
        <taxon>Sar</taxon>
        <taxon>Alveolata</taxon>
        <taxon>Apicomplexa</taxon>
        <taxon>Conoidasida</taxon>
        <taxon>Coccidia</taxon>
        <taxon>Eucoccidiorida</taxon>
        <taxon>Eimeriorina</taxon>
        <taxon>Eimeriidae</taxon>
        <taxon>Cyclospora</taxon>
    </lineage>
</organism>
<dbReference type="RefSeq" id="XP_026192173.1">
    <property type="nucleotide sequence ID" value="XM_026336388.1"/>
</dbReference>
<feature type="domain" description="EGF-like" evidence="5">
    <location>
        <begin position="288"/>
        <end position="326"/>
    </location>
</feature>
<gene>
    <name evidence="7" type="primary">LOC113147092</name>
</gene>
<feature type="domain" description="EGF-like" evidence="5">
    <location>
        <begin position="425"/>
        <end position="467"/>
    </location>
</feature>
<dbReference type="SMART" id="SM00181">
    <property type="entry name" value="EGF"/>
    <property type="match status" value="5"/>
</dbReference>
<evidence type="ECO:0000256" key="4">
    <source>
        <dbReference type="SAM" id="Phobius"/>
    </source>
</evidence>
<keyword evidence="4" id="KW-0472">Membrane</keyword>
<feature type="transmembrane region" description="Helical" evidence="4">
    <location>
        <begin position="74"/>
        <end position="96"/>
    </location>
</feature>
<dbReference type="AlphaFoldDB" id="A0A6P6RWA9"/>
<evidence type="ECO:0000313" key="6">
    <source>
        <dbReference type="Proteomes" id="UP000515125"/>
    </source>
</evidence>
<keyword evidence="4" id="KW-1133">Transmembrane helix</keyword>
<keyword evidence="4" id="KW-0812">Transmembrane</keyword>
<proteinExistence type="predicted"/>
<accession>A0A6P6RWA9</accession>
<dbReference type="PANTHER" id="PTHR24039">
    <property type="entry name" value="FIBRILLIN-RELATED"/>
    <property type="match status" value="1"/>
</dbReference>